<reference evidence="1" key="1">
    <citation type="submission" date="2021-02" db="EMBL/GenBank/DDBJ databases">
        <authorList>
            <person name="Nowell W R."/>
        </authorList>
    </citation>
    <scope>NUCLEOTIDE SEQUENCE</scope>
</reference>
<evidence type="ECO:0000313" key="1">
    <source>
        <dbReference type="EMBL" id="CAF3460053.1"/>
    </source>
</evidence>
<name>A0A818EK02_9BILA</name>
<dbReference type="Proteomes" id="UP000663869">
    <property type="component" value="Unassembled WGS sequence"/>
</dbReference>
<organism evidence="1 3">
    <name type="scientific">Rotaria socialis</name>
    <dbReference type="NCBI Taxonomy" id="392032"/>
    <lineage>
        <taxon>Eukaryota</taxon>
        <taxon>Metazoa</taxon>
        <taxon>Spiralia</taxon>
        <taxon>Gnathifera</taxon>
        <taxon>Rotifera</taxon>
        <taxon>Eurotatoria</taxon>
        <taxon>Bdelloidea</taxon>
        <taxon>Philodinida</taxon>
        <taxon>Philodinidae</taxon>
        <taxon>Rotaria</taxon>
    </lineage>
</organism>
<accession>A0A818EK02</accession>
<dbReference type="EMBL" id="CAJNYU010001724">
    <property type="protein sequence ID" value="CAF3460053.1"/>
    <property type="molecule type" value="Genomic_DNA"/>
</dbReference>
<protein>
    <submittedName>
        <fullName evidence="1">Uncharacterized protein</fullName>
    </submittedName>
</protein>
<dbReference type="Proteomes" id="UP000663862">
    <property type="component" value="Unassembled WGS sequence"/>
</dbReference>
<comment type="caution">
    <text evidence="1">The sequence shown here is derived from an EMBL/GenBank/DDBJ whole genome shotgun (WGS) entry which is preliminary data.</text>
</comment>
<dbReference type="AlphaFoldDB" id="A0A818EK02"/>
<gene>
    <name evidence="1" type="ORF">FME351_LOCUS14027</name>
    <name evidence="2" type="ORF">TSG867_LOCUS17521</name>
</gene>
<sequence>MIGIALTPDDKSPLSSAQTLRVTTLLSVIGVTKEMQNSLYYFCTTDRCNDISVFKRMLGSLSIINKLNDLDCLLKPDELFDGLGCLFLHTNNIDDMCKATSAFDPTTFTTQAPIDKICATCFKDDVGGNYLGEESVFNMNDQTLTPSWFIHCQSKNCNDLSTV</sequence>
<dbReference type="EMBL" id="CAJOBQ010001120">
    <property type="protein sequence ID" value="CAF4457649.1"/>
    <property type="molecule type" value="Genomic_DNA"/>
</dbReference>
<evidence type="ECO:0000313" key="3">
    <source>
        <dbReference type="Proteomes" id="UP000663869"/>
    </source>
</evidence>
<evidence type="ECO:0000313" key="2">
    <source>
        <dbReference type="EMBL" id="CAF4457649.1"/>
    </source>
</evidence>
<proteinExistence type="predicted"/>